<dbReference type="InterPro" id="IPR012334">
    <property type="entry name" value="Pectin_lyas_fold"/>
</dbReference>
<evidence type="ECO:0000259" key="2">
    <source>
        <dbReference type="SMART" id="SM00912"/>
    </source>
</evidence>
<name>A0ABT3AXL7_9CYAN</name>
<feature type="domain" description="Filamentous haemagglutinin FhaB/tRNA nuclease CdiA-like TPS" evidence="2">
    <location>
        <begin position="15"/>
        <end position="126"/>
    </location>
</feature>
<feature type="region of interest" description="Disordered" evidence="1">
    <location>
        <begin position="906"/>
        <end position="926"/>
    </location>
</feature>
<dbReference type="SUPFAM" id="SSF51126">
    <property type="entry name" value="Pectin lyase-like"/>
    <property type="match status" value="4"/>
</dbReference>
<gene>
    <name evidence="3" type="ORF">OGM63_10195</name>
</gene>
<comment type="caution">
    <text evidence="3">The sequence shown here is derived from an EMBL/GenBank/DDBJ whole genome shotgun (WGS) entry which is preliminary data.</text>
</comment>
<dbReference type="InterPro" id="IPR011050">
    <property type="entry name" value="Pectin_lyase_fold/virulence"/>
</dbReference>
<dbReference type="SMART" id="SM00912">
    <property type="entry name" value="Haemagg_act"/>
    <property type="match status" value="1"/>
</dbReference>
<dbReference type="NCBIfam" id="TIGR01901">
    <property type="entry name" value="adhes_NPXG"/>
    <property type="match status" value="1"/>
</dbReference>
<keyword evidence="4" id="KW-1185">Reference proteome</keyword>
<dbReference type="Gene3D" id="2.160.20.10">
    <property type="entry name" value="Single-stranded right-handed beta-helix, Pectin lyase-like"/>
    <property type="match status" value="3"/>
</dbReference>
<dbReference type="RefSeq" id="WP_263745403.1">
    <property type="nucleotide sequence ID" value="NZ_JAOWRF010000153.1"/>
</dbReference>
<dbReference type="EMBL" id="JAOWRF010000153">
    <property type="protein sequence ID" value="MCV3213878.1"/>
    <property type="molecule type" value="Genomic_DNA"/>
</dbReference>
<dbReference type="InterPro" id="IPR008638">
    <property type="entry name" value="FhaB/CdiA-like_TPS"/>
</dbReference>
<dbReference type="Proteomes" id="UP001526143">
    <property type="component" value="Unassembled WGS sequence"/>
</dbReference>
<reference evidence="3 4" key="1">
    <citation type="submission" date="2022-10" db="EMBL/GenBank/DDBJ databases">
        <title>Identification of biosynthetic pathway for the production of the potent trypsin inhibitor radiosumin.</title>
        <authorList>
            <person name="Fewer D.P."/>
            <person name="Delbaje E."/>
            <person name="Ouyang X."/>
            <person name="Agostino P.D."/>
            <person name="Wahlsten M."/>
            <person name="Jokela J."/>
            <person name="Permi P."/>
            <person name="Haapaniemi E."/>
            <person name="Koistinen H."/>
        </authorList>
    </citation>
    <scope>NUCLEOTIDE SEQUENCE [LARGE SCALE GENOMIC DNA]</scope>
    <source>
        <strain evidence="3 4">NIES-515</strain>
    </source>
</reference>
<protein>
    <submittedName>
        <fullName evidence="3">Filamentous hemagglutinin N-terminal domain-containing protein</fullName>
    </submittedName>
</protein>
<sequence>MLIVTNPAFGQIVPDNTLRVNSVVTPQGNIKLIDGGTVAGSNLFHSFQEFSVLSGETASFNNSLNIQNILTRVTGNSASNINGLLKATGNASLFLINPNGIIFGRNATLDIGGSFVASTASSIKFPDGNEFSAINPQSTSLLSITVPLGLQFPGMSANIINRGANLQVLPEKTIALVGGNVTLEGSQLTAPQGRIELGSVGGNSLVSLNPTANGWTLGYNGINNFGNIQLLSQSIVSASGMNSGNIQVQGGDVTLTDGSRIVADNSVRQNGGEIFVRATNLTVTNGSRITVQALNEGNAGRINVQADAVEISGASPDSQVFSTIAATSKGTGDSGSINITTNRLTARDGGDVSVTTFNSGRGGNLSVNASEFVELIGDRISSNGLNFSRSGLFAATEGTGKGGNIRINTPNLRVLNGARVSVSTSGRGENGKLGGTGGNLLVNAKVIELSGSGSNGRFASGLFALSGEERPNIPENAATGNAGDIRVETGQLTILEGAQLSAGTAGRGQGGNITVKADVIDITGASIINRGFSTLAATSRGTGDSGNITIDTRQLRVSDGADVSVTAFGTGSSGELKVRASDSVELIGASAIPNSPIFSRSGLFAATEGTKDGGSITVNTPRLLIKDGARISVSTRGRGENGIPGGRGGNLIVNASDRIDLSGIGQVQLVRDGKIETRRFASGLFALSGEPRPNIRENEATGIGGNLEINTGLLSIRDGAEVSVSARGSGSAGNLQARANEIKLNNGSIIGLTVLGNGANINLQVQDSLQLRGNSQISTTGKSGNGGNITITAGTLAILENSSIRADAGRLGGNVQITTQGLFALGGAITASSALGTQFSGVVAINTPDVTPSQGLVEVPVLAPENQVAQTCAAEGRKDRSQFLITGRGGLPPNPTEPLSSEAVRVSGTTGRDPLPLNNYPRPATGWQVNSKGEVVLTANAANLTPTSRLPTANCHVR</sequence>
<dbReference type="Pfam" id="PF05860">
    <property type="entry name" value="TPS"/>
    <property type="match status" value="1"/>
</dbReference>
<evidence type="ECO:0000313" key="3">
    <source>
        <dbReference type="EMBL" id="MCV3213878.1"/>
    </source>
</evidence>
<organism evidence="3 4">
    <name type="scientific">Plectonema radiosum NIES-515</name>
    <dbReference type="NCBI Taxonomy" id="2986073"/>
    <lineage>
        <taxon>Bacteria</taxon>
        <taxon>Bacillati</taxon>
        <taxon>Cyanobacteriota</taxon>
        <taxon>Cyanophyceae</taxon>
        <taxon>Oscillatoriophycideae</taxon>
        <taxon>Oscillatoriales</taxon>
        <taxon>Microcoleaceae</taxon>
        <taxon>Plectonema</taxon>
    </lineage>
</organism>
<evidence type="ECO:0000256" key="1">
    <source>
        <dbReference type="SAM" id="MobiDB-lite"/>
    </source>
</evidence>
<evidence type="ECO:0000313" key="4">
    <source>
        <dbReference type="Proteomes" id="UP001526143"/>
    </source>
</evidence>
<proteinExistence type="predicted"/>
<accession>A0ABT3AXL7</accession>